<dbReference type="InterPro" id="IPR006205">
    <property type="entry name" value="Mev_gal_kin"/>
</dbReference>
<dbReference type="GO" id="GO:0019287">
    <property type="term" value="P:isopentenyl diphosphate biosynthetic process, mevalonate pathway"/>
    <property type="evidence" value="ECO:0007669"/>
    <property type="project" value="UniProtKB-UniPathway"/>
</dbReference>
<organism evidence="12 13">
    <name type="scientific">Lactococcus fujiensis JCM 16395</name>
    <dbReference type="NCBI Taxonomy" id="1291764"/>
    <lineage>
        <taxon>Bacteria</taxon>
        <taxon>Bacillati</taxon>
        <taxon>Bacillota</taxon>
        <taxon>Bacilli</taxon>
        <taxon>Lactobacillales</taxon>
        <taxon>Streptococcaceae</taxon>
        <taxon>Lactococcus</taxon>
    </lineage>
</organism>
<name>A0A2A5RN46_9LACT</name>
<evidence type="ECO:0000259" key="11">
    <source>
        <dbReference type="Pfam" id="PF08544"/>
    </source>
</evidence>
<proteinExistence type="predicted"/>
<reference evidence="12 13" key="1">
    <citation type="submission" date="2014-12" db="EMBL/GenBank/DDBJ databases">
        <title>Draft genome sequences of 10 type strains of Lactococcus.</title>
        <authorList>
            <person name="Sun Z."/>
            <person name="Zhong Z."/>
            <person name="Liu W."/>
            <person name="Zhang W."/>
            <person name="Zhang H."/>
        </authorList>
    </citation>
    <scope>NUCLEOTIDE SEQUENCE [LARGE SCALE GENOMIC DNA]</scope>
    <source>
        <strain evidence="12 13">JCM 16395</strain>
    </source>
</reference>
<dbReference type="Gene3D" id="3.30.230.10">
    <property type="match status" value="1"/>
</dbReference>
<dbReference type="InterPro" id="IPR014721">
    <property type="entry name" value="Ribsml_uS5_D2-typ_fold_subgr"/>
</dbReference>
<dbReference type="NCBIfam" id="TIGR00549">
    <property type="entry name" value="mevalon_kin"/>
    <property type="match status" value="1"/>
</dbReference>
<evidence type="ECO:0000256" key="6">
    <source>
        <dbReference type="ARBA" id="ARBA00022840"/>
    </source>
</evidence>
<dbReference type="AlphaFoldDB" id="A0A2A5RN46"/>
<keyword evidence="4" id="KW-0547">Nucleotide-binding</keyword>
<dbReference type="STRING" id="1291764.GCA_001311235_00658"/>
<evidence type="ECO:0000256" key="3">
    <source>
        <dbReference type="ARBA" id="ARBA00022679"/>
    </source>
</evidence>
<evidence type="ECO:0000313" key="13">
    <source>
        <dbReference type="Proteomes" id="UP000218181"/>
    </source>
</evidence>
<evidence type="ECO:0000259" key="10">
    <source>
        <dbReference type="Pfam" id="PF00288"/>
    </source>
</evidence>
<evidence type="ECO:0000256" key="5">
    <source>
        <dbReference type="ARBA" id="ARBA00022777"/>
    </source>
</evidence>
<evidence type="ECO:0000256" key="4">
    <source>
        <dbReference type="ARBA" id="ARBA00022741"/>
    </source>
</evidence>
<evidence type="ECO:0000313" key="12">
    <source>
        <dbReference type="EMBL" id="PCS00772.1"/>
    </source>
</evidence>
<dbReference type="Pfam" id="PF08544">
    <property type="entry name" value="GHMP_kinases_C"/>
    <property type="match status" value="1"/>
</dbReference>
<dbReference type="Proteomes" id="UP000218181">
    <property type="component" value="Unassembled WGS sequence"/>
</dbReference>
<dbReference type="InterPro" id="IPR006204">
    <property type="entry name" value="GHMP_kinase_N_dom"/>
</dbReference>
<dbReference type="GO" id="GO:0004496">
    <property type="term" value="F:mevalonate kinase activity"/>
    <property type="evidence" value="ECO:0007669"/>
    <property type="project" value="InterPro"/>
</dbReference>
<keyword evidence="2" id="KW-0444">Lipid biosynthesis</keyword>
<dbReference type="InterPro" id="IPR013750">
    <property type="entry name" value="GHMP_kinase_C_dom"/>
</dbReference>
<dbReference type="InterPro" id="IPR036554">
    <property type="entry name" value="GHMP_kinase_C_sf"/>
</dbReference>
<keyword evidence="3" id="KW-0808">Transferase</keyword>
<evidence type="ECO:0000256" key="2">
    <source>
        <dbReference type="ARBA" id="ARBA00022516"/>
    </source>
</evidence>
<dbReference type="InterPro" id="IPR020568">
    <property type="entry name" value="Ribosomal_Su5_D2-typ_SF"/>
</dbReference>
<dbReference type="GO" id="GO:0005829">
    <property type="term" value="C:cytosol"/>
    <property type="evidence" value="ECO:0007669"/>
    <property type="project" value="TreeGrafter"/>
</dbReference>
<keyword evidence="6" id="KW-0067">ATP-binding</keyword>
<dbReference type="SUPFAM" id="SSF55060">
    <property type="entry name" value="GHMP Kinase, C-terminal domain"/>
    <property type="match status" value="1"/>
</dbReference>
<gene>
    <name evidence="12" type="ORF">RT41_GL001154</name>
</gene>
<evidence type="ECO:0000256" key="8">
    <source>
        <dbReference type="ARBA" id="ARBA00023098"/>
    </source>
</evidence>
<accession>A0A2A5RN46</accession>
<evidence type="ECO:0000256" key="1">
    <source>
        <dbReference type="ARBA" id="ARBA00022490"/>
    </source>
</evidence>
<dbReference type="SUPFAM" id="SSF54211">
    <property type="entry name" value="Ribosomal protein S5 domain 2-like"/>
    <property type="match status" value="1"/>
</dbReference>
<evidence type="ECO:0000256" key="9">
    <source>
        <dbReference type="ARBA" id="ARBA00029438"/>
    </source>
</evidence>
<keyword evidence="13" id="KW-1185">Reference proteome</keyword>
<evidence type="ECO:0000256" key="7">
    <source>
        <dbReference type="ARBA" id="ARBA00022842"/>
    </source>
</evidence>
<dbReference type="PRINTS" id="PR00959">
    <property type="entry name" value="MEVGALKINASE"/>
</dbReference>
<dbReference type="PANTHER" id="PTHR43290:SF2">
    <property type="entry name" value="MEVALONATE KINASE"/>
    <property type="match status" value="1"/>
</dbReference>
<keyword evidence="1" id="KW-0963">Cytoplasm</keyword>
<dbReference type="GO" id="GO:0005524">
    <property type="term" value="F:ATP binding"/>
    <property type="evidence" value="ECO:0007669"/>
    <property type="project" value="UniProtKB-KW"/>
</dbReference>
<comment type="pathway">
    <text evidence="9">Isoprenoid biosynthesis; isopentenyl diphosphate biosynthesis via mevalonate pathway; isopentenyl diphosphate from (R)-mevalonate: step 1/3.</text>
</comment>
<dbReference type="UniPathway" id="UPA00057">
    <property type="reaction ID" value="UER00098"/>
</dbReference>
<dbReference type="PANTHER" id="PTHR43290">
    <property type="entry name" value="MEVALONATE KINASE"/>
    <property type="match status" value="1"/>
</dbReference>
<protein>
    <submittedName>
        <fullName evidence="12">Mevalonate kinase</fullName>
    </submittedName>
</protein>
<feature type="domain" description="GHMP kinase N-terminal" evidence="10">
    <location>
        <begin position="66"/>
        <end position="143"/>
    </location>
</feature>
<dbReference type="Pfam" id="PF00288">
    <property type="entry name" value="GHMP_kinases_N"/>
    <property type="match status" value="1"/>
</dbReference>
<dbReference type="Gene3D" id="3.30.70.890">
    <property type="entry name" value="GHMP kinase, C-terminal domain"/>
    <property type="match status" value="1"/>
</dbReference>
<keyword evidence="5 12" id="KW-0418">Kinase</keyword>
<dbReference type="EMBL" id="JXJU01000003">
    <property type="protein sequence ID" value="PCS00772.1"/>
    <property type="molecule type" value="Genomic_DNA"/>
</dbReference>
<keyword evidence="8" id="KW-0443">Lipid metabolism</keyword>
<feature type="domain" description="GHMP kinase C-terminal" evidence="11">
    <location>
        <begin position="214"/>
        <end position="293"/>
    </location>
</feature>
<sequence>MAHSKLILIGEHSVVYGQPAIALPVNILKTTVTISATRAGQYIENSESRRRLDLMDDEFEGIRQLILKLLQKFESPRLTFSLEIDSNIPQGRGLGASAALATATTRAFFDFFESELTNQELLYFANFSENITHGRASGIDVATVNSELPLWFIKNQPMEQIELNLAGYLVIGDTGIHGLTSQAISIVRERLNEEKEKTLDEIAKLGELAAESRDYLKTNRLADLGKVMNNAHHILSELGVSHPRLDAMVKTAKSNGALGAKLTGSGLGGVMVALASNEKDAIRISQKLLKNGAKNTWIYSF</sequence>
<keyword evidence="7" id="KW-0460">Magnesium</keyword>
<comment type="caution">
    <text evidence="12">The sequence shown here is derived from an EMBL/GenBank/DDBJ whole genome shotgun (WGS) entry which is preliminary data.</text>
</comment>